<dbReference type="FunFam" id="1.20.1540.10:FF:000016">
    <property type="entry name" value="Derlin"/>
    <property type="match status" value="1"/>
</dbReference>
<protein>
    <recommendedName>
        <fullName evidence="7">Derlin</fullName>
    </recommendedName>
</protein>
<organism evidence="9 10">
    <name type="scientific">Diploscapter pachys</name>
    <dbReference type="NCBI Taxonomy" id="2018661"/>
    <lineage>
        <taxon>Eukaryota</taxon>
        <taxon>Metazoa</taxon>
        <taxon>Ecdysozoa</taxon>
        <taxon>Nematoda</taxon>
        <taxon>Chromadorea</taxon>
        <taxon>Rhabditida</taxon>
        <taxon>Rhabditina</taxon>
        <taxon>Rhabditomorpha</taxon>
        <taxon>Rhabditoidea</taxon>
        <taxon>Rhabditidae</taxon>
        <taxon>Diploscapter</taxon>
    </lineage>
</organism>
<keyword evidence="5 7" id="KW-1133">Transmembrane helix</keyword>
<keyword evidence="4 7" id="KW-0256">Endoplasmic reticulum</keyword>
<sequence length="250" mass="28898">MQNIIDIYLDMPPVTRTYTTACVLTTLAVQLDFVNAFQLYFNWELIIRKYQFWRLLTSFCFFGTFGFSFLFNMIFTHRYCLMLEEGSFRGRRADFIYMFIFGAVLTIIGGIFVQMVFLGQAFTVMLVYVWSRRNPHIQMNFFGILSFTAPYLPFVLLLFSLLLGNNAVVDFMGIACGHLYYFLEDVFPNEQHGRRLLKTPRLLVWLFDDPPLPSVPEEERAGGFNWGGGAEGVGNQIGNENENGNANEHR</sequence>
<evidence type="ECO:0000256" key="3">
    <source>
        <dbReference type="ARBA" id="ARBA00022692"/>
    </source>
</evidence>
<evidence type="ECO:0000256" key="2">
    <source>
        <dbReference type="ARBA" id="ARBA00008917"/>
    </source>
</evidence>
<feature type="transmembrane region" description="Helical" evidence="7">
    <location>
        <begin position="53"/>
        <end position="75"/>
    </location>
</feature>
<evidence type="ECO:0000256" key="8">
    <source>
        <dbReference type="SAM" id="MobiDB-lite"/>
    </source>
</evidence>
<dbReference type="Proteomes" id="UP000218231">
    <property type="component" value="Unassembled WGS sequence"/>
</dbReference>
<dbReference type="OrthoDB" id="1716531at2759"/>
<dbReference type="GO" id="GO:0005789">
    <property type="term" value="C:endoplasmic reticulum membrane"/>
    <property type="evidence" value="ECO:0007669"/>
    <property type="project" value="UniProtKB-SubCell"/>
</dbReference>
<dbReference type="SUPFAM" id="SSF144091">
    <property type="entry name" value="Rhomboid-like"/>
    <property type="match status" value="1"/>
</dbReference>
<dbReference type="PANTHER" id="PTHR11009">
    <property type="entry name" value="DER1-LIKE PROTEIN, DERLIN"/>
    <property type="match status" value="1"/>
</dbReference>
<keyword evidence="6 7" id="KW-0472">Membrane</keyword>
<comment type="subcellular location">
    <subcellularLocation>
        <location evidence="1 7">Endoplasmic reticulum membrane</location>
        <topology evidence="1 7">Multi-pass membrane protein</topology>
    </subcellularLocation>
</comment>
<comment type="caution">
    <text evidence="9">The sequence shown here is derived from an EMBL/GenBank/DDBJ whole genome shotgun (WGS) entry which is preliminary data.</text>
</comment>
<dbReference type="STRING" id="2018661.A0A2A2J313"/>
<evidence type="ECO:0000256" key="6">
    <source>
        <dbReference type="ARBA" id="ARBA00023136"/>
    </source>
</evidence>
<evidence type="ECO:0000256" key="4">
    <source>
        <dbReference type="ARBA" id="ARBA00022824"/>
    </source>
</evidence>
<name>A0A2A2J313_9BILA</name>
<feature type="region of interest" description="Disordered" evidence="8">
    <location>
        <begin position="225"/>
        <end position="250"/>
    </location>
</feature>
<keyword evidence="10" id="KW-1185">Reference proteome</keyword>
<evidence type="ECO:0000256" key="1">
    <source>
        <dbReference type="ARBA" id="ARBA00004477"/>
    </source>
</evidence>
<dbReference type="GO" id="GO:0036503">
    <property type="term" value="P:ERAD pathway"/>
    <property type="evidence" value="ECO:0007669"/>
    <property type="project" value="UniProtKB-ARBA"/>
</dbReference>
<feature type="transmembrane region" description="Helical" evidence="7">
    <location>
        <begin position="18"/>
        <end position="41"/>
    </location>
</feature>
<accession>A0A2A2J313</accession>
<proteinExistence type="inferred from homology"/>
<feature type="transmembrane region" description="Helical" evidence="7">
    <location>
        <begin position="140"/>
        <end position="163"/>
    </location>
</feature>
<feature type="transmembrane region" description="Helical" evidence="7">
    <location>
        <begin position="95"/>
        <end position="128"/>
    </location>
</feature>
<comment type="function">
    <text evidence="7">May be involved in the degradation of misfolded endoplasmic reticulum (ER) luminal proteins.</text>
</comment>
<dbReference type="InterPro" id="IPR035952">
    <property type="entry name" value="Rhomboid-like_sf"/>
</dbReference>
<reference evidence="9 10" key="1">
    <citation type="journal article" date="2017" name="Curr. Biol.">
        <title>Genome architecture and evolution of a unichromosomal asexual nematode.</title>
        <authorList>
            <person name="Fradin H."/>
            <person name="Zegar C."/>
            <person name="Gutwein M."/>
            <person name="Lucas J."/>
            <person name="Kovtun M."/>
            <person name="Corcoran D."/>
            <person name="Baugh L.R."/>
            <person name="Kiontke K."/>
            <person name="Gunsalus K."/>
            <person name="Fitch D.H."/>
            <person name="Piano F."/>
        </authorList>
    </citation>
    <scope>NUCLEOTIDE SEQUENCE [LARGE SCALE GENOMIC DNA]</scope>
    <source>
        <strain evidence="9">PF1309</strain>
    </source>
</reference>
<gene>
    <name evidence="9" type="ORF">WR25_02761</name>
</gene>
<dbReference type="EMBL" id="LIAE01010740">
    <property type="protein sequence ID" value="PAV55922.1"/>
    <property type="molecule type" value="Genomic_DNA"/>
</dbReference>
<dbReference type="InterPro" id="IPR007599">
    <property type="entry name" value="DER1"/>
</dbReference>
<dbReference type="Pfam" id="PF04511">
    <property type="entry name" value="DER1"/>
    <property type="match status" value="1"/>
</dbReference>
<evidence type="ECO:0000313" key="10">
    <source>
        <dbReference type="Proteomes" id="UP000218231"/>
    </source>
</evidence>
<keyword evidence="3 7" id="KW-0812">Transmembrane</keyword>
<dbReference type="Gene3D" id="1.20.1540.10">
    <property type="entry name" value="Rhomboid-like"/>
    <property type="match status" value="1"/>
</dbReference>
<dbReference type="AlphaFoldDB" id="A0A2A2J313"/>
<evidence type="ECO:0000256" key="7">
    <source>
        <dbReference type="RuleBase" id="RU363059"/>
    </source>
</evidence>
<comment type="similarity">
    <text evidence="2 7">Belongs to the derlin family.</text>
</comment>
<feature type="compositionally biased region" description="Low complexity" evidence="8">
    <location>
        <begin position="233"/>
        <end position="250"/>
    </location>
</feature>
<evidence type="ECO:0000313" key="9">
    <source>
        <dbReference type="EMBL" id="PAV55922.1"/>
    </source>
</evidence>
<evidence type="ECO:0000256" key="5">
    <source>
        <dbReference type="ARBA" id="ARBA00022989"/>
    </source>
</evidence>